<dbReference type="FunFam" id="1.10.3730.10:FF:000001">
    <property type="entry name" value="Pyrroline-5-carboxylate reductase"/>
    <property type="match status" value="1"/>
</dbReference>
<evidence type="ECO:0000256" key="5">
    <source>
        <dbReference type="NCBIfam" id="TIGR00112"/>
    </source>
</evidence>
<dbReference type="PIRSF" id="PIRSF000193">
    <property type="entry name" value="Pyrrol-5-carb_rd"/>
    <property type="match status" value="1"/>
</dbReference>
<evidence type="ECO:0000256" key="4">
    <source>
        <dbReference type="HAMAP-Rule" id="MF_01925"/>
    </source>
</evidence>
<evidence type="ECO:0000256" key="6">
    <source>
        <dbReference type="PIRSR" id="PIRSR000193-1"/>
    </source>
</evidence>
<dbReference type="EMBL" id="RXPE01000001">
    <property type="protein sequence ID" value="RTR30703.1"/>
    <property type="molecule type" value="Genomic_DNA"/>
</dbReference>
<gene>
    <name evidence="4 10" type="primary">proC</name>
    <name evidence="10" type="ORF">EJ104_00135</name>
</gene>
<dbReference type="InterPro" id="IPR028939">
    <property type="entry name" value="P5C_Rdtase_cat_N"/>
</dbReference>
<evidence type="ECO:0000256" key="2">
    <source>
        <dbReference type="ARBA" id="ARBA00022857"/>
    </source>
</evidence>
<keyword evidence="3 4" id="KW-0560">Oxidoreductase</keyword>
<dbReference type="GO" id="GO:0005737">
    <property type="term" value="C:cytoplasm"/>
    <property type="evidence" value="ECO:0007669"/>
    <property type="project" value="UniProtKB-SubCell"/>
</dbReference>
<dbReference type="GO" id="GO:0004735">
    <property type="term" value="F:pyrroline-5-carboxylate reductase activity"/>
    <property type="evidence" value="ECO:0007669"/>
    <property type="project" value="UniProtKB-UniRule"/>
</dbReference>
<dbReference type="RefSeq" id="WP_126350731.1">
    <property type="nucleotide sequence ID" value="NZ_CP086380.1"/>
</dbReference>
<dbReference type="Proteomes" id="UP000277766">
    <property type="component" value="Unassembled WGS sequence"/>
</dbReference>
<dbReference type="AlphaFoldDB" id="A0A431W5P5"/>
<dbReference type="SUPFAM" id="SSF48179">
    <property type="entry name" value="6-phosphogluconate dehydrogenase C-terminal domain-like"/>
    <property type="match status" value="1"/>
</dbReference>
<dbReference type="OrthoDB" id="9805754at2"/>
<comment type="function">
    <text evidence="4">Catalyzes the reduction of 1-pyrroline-5-carboxylate (PCA) to L-proline.</text>
</comment>
<keyword evidence="4 7" id="KW-0028">Amino-acid biosynthesis</keyword>
<accession>A0A431W5P5</accession>
<comment type="caution">
    <text evidence="10">The sequence shown here is derived from an EMBL/GenBank/DDBJ whole genome shotgun (WGS) entry which is preliminary data.</text>
</comment>
<evidence type="ECO:0000256" key="3">
    <source>
        <dbReference type="ARBA" id="ARBA00023002"/>
    </source>
</evidence>
<dbReference type="HAMAP" id="MF_01925">
    <property type="entry name" value="P5C_reductase"/>
    <property type="match status" value="1"/>
</dbReference>
<dbReference type="Pfam" id="PF14748">
    <property type="entry name" value="P5CR_dimer"/>
    <property type="match status" value="1"/>
</dbReference>
<feature type="domain" description="Pyrroline-5-carboxylate reductase catalytic N-terminal" evidence="8">
    <location>
        <begin position="2"/>
        <end position="89"/>
    </location>
</feature>
<dbReference type="NCBIfam" id="TIGR00112">
    <property type="entry name" value="proC"/>
    <property type="match status" value="1"/>
</dbReference>
<dbReference type="InterPro" id="IPR053790">
    <property type="entry name" value="P5CR-like_CS"/>
</dbReference>
<dbReference type="Gene3D" id="3.40.50.720">
    <property type="entry name" value="NAD(P)-binding Rossmann-like Domain"/>
    <property type="match status" value="1"/>
</dbReference>
<feature type="binding site" evidence="6">
    <location>
        <begin position="6"/>
        <end position="11"/>
    </location>
    <ligand>
        <name>NADP(+)</name>
        <dbReference type="ChEBI" id="CHEBI:58349"/>
    </ligand>
</feature>
<keyword evidence="11" id="KW-1185">Reference proteome</keyword>
<sequence>MKLALIGTGKLGCALLTGLFQRGVLAPQDVGLLSRDAHKTCQVAGRFGAPVIGRGDLAGAEYILLCVQPGAFQEVAGWAGGHSAGYISTLAGVTTGTLSRCLGSERAVRAMPSLAATIGRSQTALTATPGAEAAGDLAFAQGLFGAVGDTYRIPEHLFDTFTGMSASGLAYAAVFAEALADGGVRMGLPRPLANELAQKLLVSGGELLAERPHPAMLKDEVCSPGGTTIAGIRALEGGNFRRSVIDAVEAATRRGHELGRGERETGDS</sequence>
<evidence type="ECO:0000313" key="11">
    <source>
        <dbReference type="Proteomes" id="UP000277766"/>
    </source>
</evidence>
<evidence type="ECO:0000259" key="9">
    <source>
        <dbReference type="Pfam" id="PF14748"/>
    </source>
</evidence>
<feature type="binding site" evidence="6">
    <location>
        <position position="34"/>
    </location>
    <ligand>
        <name>NADP(+)</name>
        <dbReference type="ChEBI" id="CHEBI:58349"/>
    </ligand>
</feature>
<dbReference type="PANTHER" id="PTHR11645:SF0">
    <property type="entry name" value="PYRROLINE-5-CARBOXYLATE REDUCTASE 3"/>
    <property type="match status" value="1"/>
</dbReference>
<evidence type="ECO:0000259" key="8">
    <source>
        <dbReference type="Pfam" id="PF03807"/>
    </source>
</evidence>
<comment type="subcellular location">
    <subcellularLocation>
        <location evidence="4">Cytoplasm</location>
    </subcellularLocation>
</comment>
<dbReference type="InterPro" id="IPR029036">
    <property type="entry name" value="P5CR_dimer"/>
</dbReference>
<comment type="catalytic activity">
    <reaction evidence="4 7">
        <text>L-proline + NADP(+) = (S)-1-pyrroline-5-carboxylate + NADPH + 2 H(+)</text>
        <dbReference type="Rhea" id="RHEA:14109"/>
        <dbReference type="ChEBI" id="CHEBI:15378"/>
        <dbReference type="ChEBI" id="CHEBI:17388"/>
        <dbReference type="ChEBI" id="CHEBI:57783"/>
        <dbReference type="ChEBI" id="CHEBI:58349"/>
        <dbReference type="ChEBI" id="CHEBI:60039"/>
        <dbReference type="EC" id="1.5.1.2"/>
    </reaction>
</comment>
<dbReference type="UniPathway" id="UPA00098">
    <property type="reaction ID" value="UER00361"/>
</dbReference>
<dbReference type="GO" id="GO:0055129">
    <property type="term" value="P:L-proline biosynthetic process"/>
    <property type="evidence" value="ECO:0007669"/>
    <property type="project" value="UniProtKB-UniRule"/>
</dbReference>
<dbReference type="InterPro" id="IPR000304">
    <property type="entry name" value="Pyrroline-COOH_reductase"/>
</dbReference>
<dbReference type="InterPro" id="IPR008927">
    <property type="entry name" value="6-PGluconate_DH-like_C_sf"/>
</dbReference>
<feature type="domain" description="Pyrroline-5-carboxylate reductase dimerisation" evidence="9">
    <location>
        <begin position="155"/>
        <end position="258"/>
    </location>
</feature>
<dbReference type="Gene3D" id="1.10.3730.10">
    <property type="entry name" value="ProC C-terminal domain-like"/>
    <property type="match status" value="1"/>
</dbReference>
<evidence type="ECO:0000256" key="7">
    <source>
        <dbReference type="RuleBase" id="RU003903"/>
    </source>
</evidence>
<dbReference type="PROSITE" id="PS00521">
    <property type="entry name" value="P5CR"/>
    <property type="match status" value="1"/>
</dbReference>
<dbReference type="InterPro" id="IPR036291">
    <property type="entry name" value="NAD(P)-bd_dom_sf"/>
</dbReference>
<evidence type="ECO:0000313" key="10">
    <source>
        <dbReference type="EMBL" id="RTR30703.1"/>
    </source>
</evidence>
<keyword evidence="2 4" id="KW-0521">NADP</keyword>
<name>A0A431W5P5_9DEIO</name>
<evidence type="ECO:0000256" key="1">
    <source>
        <dbReference type="ARBA" id="ARBA00005525"/>
    </source>
</evidence>
<keyword evidence="4 7" id="KW-0641">Proline biosynthesis</keyword>
<protein>
    <recommendedName>
        <fullName evidence="4 5">Pyrroline-5-carboxylate reductase</fullName>
        <shortName evidence="4">P5C reductase</shortName>
        <shortName evidence="4">P5CR</shortName>
        <ecNumber evidence="4 5">1.5.1.2</ecNumber>
    </recommendedName>
    <alternativeName>
        <fullName evidence="4">PCA reductase</fullName>
    </alternativeName>
</protein>
<dbReference type="SUPFAM" id="SSF51735">
    <property type="entry name" value="NAD(P)-binding Rossmann-fold domains"/>
    <property type="match status" value="1"/>
</dbReference>
<reference evidence="10 11" key="1">
    <citation type="submission" date="2018-12" db="EMBL/GenBank/DDBJ databases">
        <title>Deinococcus radiophilus ATCC 27603 genome sequencing and assembly.</title>
        <authorList>
            <person name="Maclea K.S."/>
            <person name="Maynard C.R."/>
        </authorList>
    </citation>
    <scope>NUCLEOTIDE SEQUENCE [LARGE SCALE GENOMIC DNA]</scope>
    <source>
        <strain evidence="10 11">ATCC 27603</strain>
    </source>
</reference>
<proteinExistence type="inferred from homology"/>
<dbReference type="PANTHER" id="PTHR11645">
    <property type="entry name" value="PYRROLINE-5-CARBOXYLATE REDUCTASE"/>
    <property type="match status" value="1"/>
</dbReference>
<comment type="catalytic activity">
    <reaction evidence="4">
        <text>L-proline + NAD(+) = (S)-1-pyrroline-5-carboxylate + NADH + 2 H(+)</text>
        <dbReference type="Rhea" id="RHEA:14105"/>
        <dbReference type="ChEBI" id="CHEBI:15378"/>
        <dbReference type="ChEBI" id="CHEBI:17388"/>
        <dbReference type="ChEBI" id="CHEBI:57540"/>
        <dbReference type="ChEBI" id="CHEBI:57945"/>
        <dbReference type="ChEBI" id="CHEBI:60039"/>
        <dbReference type="EC" id="1.5.1.2"/>
    </reaction>
</comment>
<organism evidence="10 11">
    <name type="scientific">Deinococcus radiophilus</name>
    <dbReference type="NCBI Taxonomy" id="32062"/>
    <lineage>
        <taxon>Bacteria</taxon>
        <taxon>Thermotogati</taxon>
        <taxon>Deinococcota</taxon>
        <taxon>Deinococci</taxon>
        <taxon>Deinococcales</taxon>
        <taxon>Deinococcaceae</taxon>
        <taxon>Deinococcus</taxon>
    </lineage>
</organism>
<comment type="pathway">
    <text evidence="4 7">Amino-acid biosynthesis; L-proline biosynthesis; L-proline from L-glutamate 5-semialdehyde: step 1/1.</text>
</comment>
<comment type="similarity">
    <text evidence="1 4 7">Belongs to the pyrroline-5-carboxylate reductase family.</text>
</comment>
<keyword evidence="4" id="KW-0963">Cytoplasm</keyword>
<dbReference type="Pfam" id="PF03807">
    <property type="entry name" value="F420_oxidored"/>
    <property type="match status" value="1"/>
</dbReference>
<dbReference type="EC" id="1.5.1.2" evidence="4 5"/>